<dbReference type="GO" id="GO:0000155">
    <property type="term" value="F:phosphorelay sensor kinase activity"/>
    <property type="evidence" value="ECO:0007669"/>
    <property type="project" value="TreeGrafter"/>
</dbReference>
<dbReference type="Proteomes" id="UP000306585">
    <property type="component" value="Unassembled WGS sequence"/>
</dbReference>
<reference evidence="6 7" key="1">
    <citation type="journal article" date="2019" name="Appl. Environ. Microbiol.">
        <title>Environmental Evidence and Genomic Insight of Iron-oxidizing Bacteria Preference Towards More Corrosion Resistant Stainless Steel at Higher Salinities.</title>
        <authorList>
            <person name="Garrison C.E."/>
            <person name="Price K.A."/>
            <person name="Field E.K."/>
        </authorList>
    </citation>
    <scope>NUCLEOTIDE SEQUENCE [LARGE SCALE GENOMIC DNA]</scope>
    <source>
        <strain evidence="6 7">P3</strain>
    </source>
</reference>
<dbReference type="InterPro" id="IPR005467">
    <property type="entry name" value="His_kinase_dom"/>
</dbReference>
<evidence type="ECO:0000256" key="3">
    <source>
        <dbReference type="ARBA" id="ARBA00022553"/>
    </source>
</evidence>
<evidence type="ECO:0000256" key="2">
    <source>
        <dbReference type="ARBA" id="ARBA00012438"/>
    </source>
</evidence>
<dbReference type="PROSITE" id="PS50109">
    <property type="entry name" value="HIS_KIN"/>
    <property type="match status" value="1"/>
</dbReference>
<evidence type="ECO:0000313" key="7">
    <source>
        <dbReference type="Proteomes" id="UP000306585"/>
    </source>
</evidence>
<gene>
    <name evidence="6" type="ORF">FEF65_09915</name>
</gene>
<evidence type="ECO:0000256" key="1">
    <source>
        <dbReference type="ARBA" id="ARBA00000085"/>
    </source>
</evidence>
<sequence length="442" mass="48902">MFSFRRWVHSFAYLAATLVAIAVFILVLMLAESLVYMLTGEPVSAWSMAIAAIAAAFGYAPLVQGMQRVLDQMFFRHQLDMLAAIRQLGAGDLAQLPEQDVERALLERICRVSYRHYAALDERGVPDGGWFSFPANAPTAARDAALKGHDAAYELCLKIPAASGTAWLWLGPRLDGSLMDHEERESLESLARFSAMSLEHARLTHQQAEAARLDSFSRVTRQLHSHDLKNRLHDLSFLAHHLGSGKLEEEDIQRMLVAIRKVTGRMQMLMQRMADPNAPVNPTIIPLDIVSLLKSTIRDRLWPESIHVHQCFEVVPAVAGDADLLQGVFENLYDNAVQSMQGQGDITVRVLPVRDPQGTPMVQVEVTDQGSGMTDAFIRHKLFHLFATSKSNGLGIGLYLSRRIVRAHGGTIAASSEGEGKGSTFSVCLPLWQDRSAQEEAL</sequence>
<keyword evidence="4" id="KW-0812">Transmembrane</keyword>
<comment type="catalytic activity">
    <reaction evidence="1">
        <text>ATP + protein L-histidine = ADP + protein N-phospho-L-histidine.</text>
        <dbReference type="EC" id="2.7.13.3"/>
    </reaction>
</comment>
<comment type="caution">
    <text evidence="6">The sequence shown here is derived from an EMBL/GenBank/DDBJ whole genome shotgun (WGS) entry which is preliminary data.</text>
</comment>
<keyword evidence="7" id="KW-1185">Reference proteome</keyword>
<feature type="domain" description="Histidine kinase" evidence="5">
    <location>
        <begin position="223"/>
        <end position="433"/>
    </location>
</feature>
<dbReference type="PANTHER" id="PTHR43547">
    <property type="entry name" value="TWO-COMPONENT HISTIDINE KINASE"/>
    <property type="match status" value="1"/>
</dbReference>
<dbReference type="SUPFAM" id="SSF55874">
    <property type="entry name" value="ATPase domain of HSP90 chaperone/DNA topoisomerase II/histidine kinase"/>
    <property type="match status" value="1"/>
</dbReference>
<evidence type="ECO:0000256" key="4">
    <source>
        <dbReference type="SAM" id="Phobius"/>
    </source>
</evidence>
<dbReference type="SMART" id="SM00387">
    <property type="entry name" value="HATPase_c"/>
    <property type="match status" value="1"/>
</dbReference>
<accession>A0A5R9GQM4</accession>
<feature type="transmembrane region" description="Helical" evidence="4">
    <location>
        <begin position="43"/>
        <end position="63"/>
    </location>
</feature>
<name>A0A5R9GQM4_9PROT</name>
<dbReference type="EC" id="2.7.13.3" evidence="2"/>
<feature type="transmembrane region" description="Helical" evidence="4">
    <location>
        <begin position="12"/>
        <end position="31"/>
    </location>
</feature>
<keyword evidence="6" id="KW-0547">Nucleotide-binding</keyword>
<proteinExistence type="predicted"/>
<dbReference type="InterPro" id="IPR004358">
    <property type="entry name" value="Sig_transdc_His_kin-like_C"/>
</dbReference>
<dbReference type="PRINTS" id="PR00344">
    <property type="entry name" value="BCTRLSENSOR"/>
</dbReference>
<dbReference type="InterPro" id="IPR036890">
    <property type="entry name" value="HATPase_C_sf"/>
</dbReference>
<organism evidence="6 7">
    <name type="scientific">Mariprofundus erugo</name>
    <dbReference type="NCBI Taxonomy" id="2528639"/>
    <lineage>
        <taxon>Bacteria</taxon>
        <taxon>Pseudomonadati</taxon>
        <taxon>Pseudomonadota</taxon>
        <taxon>Candidatius Mariprofundia</taxon>
        <taxon>Mariprofundales</taxon>
        <taxon>Mariprofundaceae</taxon>
        <taxon>Mariprofundus</taxon>
    </lineage>
</organism>
<dbReference type="GO" id="GO:0005524">
    <property type="term" value="F:ATP binding"/>
    <property type="evidence" value="ECO:0007669"/>
    <property type="project" value="UniProtKB-KW"/>
</dbReference>
<keyword evidence="3" id="KW-0597">Phosphoprotein</keyword>
<dbReference type="EMBL" id="VBRY01000009">
    <property type="protein sequence ID" value="TLS66567.1"/>
    <property type="molecule type" value="Genomic_DNA"/>
</dbReference>
<dbReference type="Gene3D" id="3.30.565.10">
    <property type="entry name" value="Histidine kinase-like ATPase, C-terminal domain"/>
    <property type="match status" value="1"/>
</dbReference>
<dbReference type="Pfam" id="PF02518">
    <property type="entry name" value="HATPase_c"/>
    <property type="match status" value="1"/>
</dbReference>
<evidence type="ECO:0000259" key="5">
    <source>
        <dbReference type="PROSITE" id="PS50109"/>
    </source>
</evidence>
<dbReference type="AlphaFoldDB" id="A0A5R9GQM4"/>
<keyword evidence="4" id="KW-0472">Membrane</keyword>
<dbReference type="PANTHER" id="PTHR43547:SF2">
    <property type="entry name" value="HYBRID SIGNAL TRANSDUCTION HISTIDINE KINASE C"/>
    <property type="match status" value="1"/>
</dbReference>
<keyword evidence="6" id="KW-0067">ATP-binding</keyword>
<dbReference type="InterPro" id="IPR003594">
    <property type="entry name" value="HATPase_dom"/>
</dbReference>
<protein>
    <recommendedName>
        <fullName evidence="2">histidine kinase</fullName>
        <ecNumber evidence="2">2.7.13.3</ecNumber>
    </recommendedName>
</protein>
<evidence type="ECO:0000313" key="6">
    <source>
        <dbReference type="EMBL" id="TLS66567.1"/>
    </source>
</evidence>
<keyword evidence="4" id="KW-1133">Transmembrane helix</keyword>